<dbReference type="AlphaFoldDB" id="A0A3S1AP19"/>
<accession>A0A3S1AP19</accession>
<reference evidence="1" key="2">
    <citation type="journal article" date="2019" name="Genome Biol. Evol.">
        <title>Day and night: Metabolic profiles and evolutionary relationships of six axenic non-marine cyanobacteria.</title>
        <authorList>
            <person name="Will S.E."/>
            <person name="Henke P."/>
            <person name="Boedeker C."/>
            <person name="Huang S."/>
            <person name="Brinkmann H."/>
            <person name="Rohde M."/>
            <person name="Jarek M."/>
            <person name="Friedl T."/>
            <person name="Seufert S."/>
            <person name="Schumacher M."/>
            <person name="Overmann J."/>
            <person name="Neumann-Schaal M."/>
            <person name="Petersen J."/>
        </authorList>
    </citation>
    <scope>NUCLEOTIDE SEQUENCE [LARGE SCALE GENOMIC DNA]</scope>
    <source>
        <strain evidence="1">PCC 7102</strain>
    </source>
</reference>
<proteinExistence type="predicted"/>
<evidence type="ECO:0008006" key="3">
    <source>
        <dbReference type="Google" id="ProtNLM"/>
    </source>
</evidence>
<gene>
    <name evidence="1" type="ORF">DSM106972_018120</name>
</gene>
<dbReference type="InterPro" id="IPR015068">
    <property type="entry name" value="DUF1877"/>
</dbReference>
<reference evidence="1" key="1">
    <citation type="submission" date="2018-12" db="EMBL/GenBank/DDBJ databases">
        <authorList>
            <person name="Will S."/>
            <person name="Neumann-Schaal M."/>
            <person name="Henke P."/>
        </authorList>
    </citation>
    <scope>NUCLEOTIDE SEQUENCE</scope>
    <source>
        <strain evidence="1">PCC 7102</strain>
    </source>
</reference>
<dbReference type="InterPro" id="IPR035944">
    <property type="entry name" value="YfbM-like_sf"/>
</dbReference>
<sequence>MPLINAIFGAKSLGYDGSDFGLIYFTDKEVKEIAQALSEFSYTQMRERLRFNGLEEADYEHILNDAYNKLLTYYKDATEKGTAMLLHFG</sequence>
<comment type="caution">
    <text evidence="1">The sequence shown here is derived from an EMBL/GenBank/DDBJ whole genome shotgun (WGS) entry which is preliminary data.</text>
</comment>
<dbReference type="EMBL" id="RSCL01000004">
    <property type="protein sequence ID" value="RUT07552.1"/>
    <property type="molecule type" value="Genomic_DNA"/>
</dbReference>
<keyword evidence="2" id="KW-1185">Reference proteome</keyword>
<dbReference type="Gene3D" id="3.40.1760.10">
    <property type="entry name" value="YfbM-like super family"/>
    <property type="match status" value="1"/>
</dbReference>
<evidence type="ECO:0000313" key="2">
    <source>
        <dbReference type="Proteomes" id="UP000271624"/>
    </source>
</evidence>
<organism evidence="1 2">
    <name type="scientific">Dulcicalothrix desertica PCC 7102</name>
    <dbReference type="NCBI Taxonomy" id="232991"/>
    <lineage>
        <taxon>Bacteria</taxon>
        <taxon>Bacillati</taxon>
        <taxon>Cyanobacteriota</taxon>
        <taxon>Cyanophyceae</taxon>
        <taxon>Nostocales</taxon>
        <taxon>Calotrichaceae</taxon>
        <taxon>Dulcicalothrix</taxon>
    </lineage>
</organism>
<protein>
    <recommendedName>
        <fullName evidence="3">DUF1877 domain-containing protein</fullName>
    </recommendedName>
</protein>
<dbReference type="Proteomes" id="UP000271624">
    <property type="component" value="Unassembled WGS sequence"/>
</dbReference>
<dbReference type="Pfam" id="PF08974">
    <property type="entry name" value="DUF1877"/>
    <property type="match status" value="1"/>
</dbReference>
<name>A0A3S1AP19_9CYAN</name>
<evidence type="ECO:0000313" key="1">
    <source>
        <dbReference type="EMBL" id="RUT07552.1"/>
    </source>
</evidence>
<dbReference type="SUPFAM" id="SSF111069">
    <property type="entry name" value="Hypothetical protein yfbM"/>
    <property type="match status" value="1"/>
</dbReference>